<evidence type="ECO:0008006" key="4">
    <source>
        <dbReference type="Google" id="ProtNLM"/>
    </source>
</evidence>
<dbReference type="GO" id="GO:0034272">
    <property type="term" value="C:phosphatidylinositol 3-kinase complex, class III, type II"/>
    <property type="evidence" value="ECO:0007669"/>
    <property type="project" value="InterPro"/>
</dbReference>
<dbReference type="EMBL" id="KV453843">
    <property type="protein sequence ID" value="ODV88769.1"/>
    <property type="molecule type" value="Genomic_DNA"/>
</dbReference>
<evidence type="ECO:0000313" key="3">
    <source>
        <dbReference type="Proteomes" id="UP000095023"/>
    </source>
</evidence>
<dbReference type="AlphaFoldDB" id="A0A1E4TAK4"/>
<dbReference type="Proteomes" id="UP000095023">
    <property type="component" value="Unassembled WGS sequence"/>
</dbReference>
<dbReference type="PANTHER" id="PTHR15157:SF5">
    <property type="entry name" value="UV RADIATION RESISTANCE-ASSOCIATED GENE PROTEIN"/>
    <property type="match status" value="1"/>
</dbReference>
<dbReference type="GO" id="GO:0035493">
    <property type="term" value="P:SNARE complex assembly"/>
    <property type="evidence" value="ECO:0007669"/>
    <property type="project" value="TreeGrafter"/>
</dbReference>
<sequence length="503" mass="56746">MSGSTPEPAISDQDDIEDTRFLYPKSRRLRHIRGVSIRNLNISATSASVNIWPISPNRPRRTGRVTNPWAQESPAMRQQRLQNIAGIKLADSFFSIHTNSNEKPVYVSETCPESLNPSFAPLYIVPPMYPSAISRQNTLTVTLYTKPKDSDGNKNSEEKWSALLQVDFSLSKLIYVGSHMTNITASFFSNALLIELVDGFYTLSYCIPPTFNVTPSNRSAVRRIQKPLSSPSFTMLSELVRYRNFVAELRYSTLPSLKAKIAALTVNTAHTAEHSRLSPQFLQSCIQKESEAVETLQQSVRAQKDIIARANAALELSRKSYNDRIELLKHARDQLSSADQQLRECRLLLNIERSKTASILRNIFPIRPSIDNAPLSFTIRDLPLPSPDLIDETSLSECEKTSAALSYVVLIVAHLSLYMGVPLRYPLHCKGSRSMIHDPISTIRGDTMFPLYPRTLEFYRFEYGVYLLNKDIEQLLGIFRIPMADIRHTLANVHCLLLAIASK</sequence>
<keyword evidence="3" id="KW-1185">Reference proteome</keyword>
<dbReference type="InterPro" id="IPR040939">
    <property type="entry name" value="Vps38"/>
</dbReference>
<evidence type="ECO:0000256" key="1">
    <source>
        <dbReference type="ARBA" id="ARBA00023054"/>
    </source>
</evidence>
<evidence type="ECO:0000313" key="2">
    <source>
        <dbReference type="EMBL" id="ODV88769.1"/>
    </source>
</evidence>
<dbReference type="PANTHER" id="PTHR15157">
    <property type="entry name" value="UV RADIATION RESISTANCE-ASSOCIATED GENE PROTEIN"/>
    <property type="match status" value="1"/>
</dbReference>
<proteinExistence type="predicted"/>
<accession>A0A1E4TAK4</accession>
<organism evidence="2 3">
    <name type="scientific">Tortispora caseinolytica NRRL Y-17796</name>
    <dbReference type="NCBI Taxonomy" id="767744"/>
    <lineage>
        <taxon>Eukaryota</taxon>
        <taxon>Fungi</taxon>
        <taxon>Dikarya</taxon>
        <taxon>Ascomycota</taxon>
        <taxon>Saccharomycotina</taxon>
        <taxon>Trigonopsidomycetes</taxon>
        <taxon>Trigonopsidales</taxon>
        <taxon>Trigonopsidaceae</taxon>
        <taxon>Tortispora</taxon>
    </lineage>
</organism>
<dbReference type="GO" id="GO:0005768">
    <property type="term" value="C:endosome"/>
    <property type="evidence" value="ECO:0007669"/>
    <property type="project" value="TreeGrafter"/>
</dbReference>
<gene>
    <name evidence="2" type="ORF">CANCADRAFT_57882</name>
</gene>
<dbReference type="Pfam" id="PF17649">
    <property type="entry name" value="VPS38"/>
    <property type="match status" value="1"/>
</dbReference>
<name>A0A1E4TAK4_9ASCO</name>
<reference evidence="3" key="1">
    <citation type="submission" date="2016-02" db="EMBL/GenBank/DDBJ databases">
        <title>Comparative genomics of biotechnologically important yeasts.</title>
        <authorList>
            <consortium name="DOE Joint Genome Institute"/>
            <person name="Riley R."/>
            <person name="Haridas S."/>
            <person name="Wolfe K.H."/>
            <person name="Lopes M.R."/>
            <person name="Hittinger C.T."/>
            <person name="Goker M."/>
            <person name="Salamov A."/>
            <person name="Wisecaver J."/>
            <person name="Long T.M."/>
            <person name="Aerts A.L."/>
            <person name="Barry K."/>
            <person name="Choi C."/>
            <person name="Clum A."/>
            <person name="Coughlan A.Y."/>
            <person name="Deshpande S."/>
            <person name="Douglass A.P."/>
            <person name="Hanson S.J."/>
            <person name="Klenk H.-P."/>
            <person name="Labutti K."/>
            <person name="Lapidus A."/>
            <person name="Lindquist E."/>
            <person name="Lipzen A."/>
            <person name="Meier-Kolthoff J.P."/>
            <person name="Ohm R.A."/>
            <person name="Otillar R.P."/>
            <person name="Pangilinan J."/>
            <person name="Peng Y."/>
            <person name="Rokas A."/>
            <person name="Rosa C.A."/>
            <person name="Scheuner C."/>
            <person name="Sibirny A.A."/>
            <person name="Slot J.C."/>
            <person name="Stielow J.B."/>
            <person name="Sun H."/>
            <person name="Kurtzman C.P."/>
            <person name="Blackwell M."/>
            <person name="Jeffries T.W."/>
            <person name="Grigoriev I.V."/>
        </authorList>
    </citation>
    <scope>NUCLEOTIDE SEQUENCE [LARGE SCALE GENOMIC DNA]</scope>
    <source>
        <strain evidence="3">NRRL Y-17796</strain>
    </source>
</reference>
<dbReference type="GO" id="GO:0000149">
    <property type="term" value="F:SNARE binding"/>
    <property type="evidence" value="ECO:0007669"/>
    <property type="project" value="TreeGrafter"/>
</dbReference>
<protein>
    <recommendedName>
        <fullName evidence="4">UV radiation resistance-associated gene protein</fullName>
    </recommendedName>
</protein>
<dbReference type="GO" id="GO:0000323">
    <property type="term" value="C:lytic vacuole"/>
    <property type="evidence" value="ECO:0007669"/>
    <property type="project" value="TreeGrafter"/>
</dbReference>
<dbReference type="OrthoDB" id="72772at2759"/>
<keyword evidence="1" id="KW-0175">Coiled coil</keyword>